<sequence>MPTPINTGTRDVPLKFARVLTEKVNYEWENGDFLAKVSPVTQNLLTYWFTEPFTDNRNFNFHEGQKQAILNTIYLHEVLEVSSVIEMYERISPELIHEMDITLLMKEKYNIPKYAIKMATGTGKTWVMHALLIWQYLNAKFEIKKTERYSKNFLLVAPGLIVYNRLLDAYLGKENESGERVFETSDIYRFRELFIPPSYRDIILGFVQSSVVKKEEIGSKVTGDGLIAITNWHLLMEKEENEEKGYTPLEDVRNIANELLPISPGTTAGHSLEALDNNYFRGKEIDFLARLSNLVVINDEAHHIHENKSYGEIMEVEWQKSLNRIAENKGKNFIQIDFSATPYDVTGSGRNRTKHYFPHIVVDFDLKTAIWKGLVKTIVIDKRKEIATLPLDFKAIRDGKEVIELSEGQRLMIRAGLQKLKILEEQFTKIRPDKHPKMLIICEDTKVAPLVVNFLKKEGLSENDILQIDSNKKGEVPQKEWDKIKQKLFNIDKYEKPKIIVSVLMLREGFDVNNICVIVPLRSSEAPILLEQIVGRGLRLMWREKDFEEAKLENRRRLLVEKKEPINYLDILSIIEHPKFMEFYNELMREGIVAEVKNSPKNRGHVLGDIIKVGLKNNYQKYELFWPIIIQEQEEVLRFEKLSINDLQPFKLFPLEKLKQYVPEDGEVFYSEELTVKTRFGDYKVSKNIFNANGYNELLARIVDTVTNAICRIGKRKIKEFPLMQINQVELAKIIDKYIRYKLFSQEFDPLKDNNWRILLLHNNGVLEHILREISKVIFSMQKNVDVIEAIVEKRNFSEVKELTMRENFSLKLTKTIYERLSYPSNKGGFEKEFMLFIDRDSSVETFIKIYEHKHTFAHILYIRNNGILSLYFPDFLVKTKKNMYVVETKADKDITVPNVKQKQLAALEWVKKINKLRPELRMECKWKYVLLGENTFYGLKDNGASAEEILEYAANYTDKQLTNKNLFEF</sequence>
<accession>A0ABX7S721</accession>
<organism evidence="2 3">
    <name type="scientific">Thermosipho ferrireducens</name>
    <dbReference type="NCBI Taxonomy" id="2571116"/>
    <lineage>
        <taxon>Bacteria</taxon>
        <taxon>Thermotogati</taxon>
        <taxon>Thermotogota</taxon>
        <taxon>Thermotogae</taxon>
        <taxon>Thermotogales</taxon>
        <taxon>Fervidobacteriaceae</taxon>
        <taxon>Thermosipho</taxon>
    </lineage>
</organism>
<dbReference type="Gene3D" id="3.40.50.300">
    <property type="entry name" value="P-loop containing nucleotide triphosphate hydrolases"/>
    <property type="match status" value="2"/>
</dbReference>
<protein>
    <submittedName>
        <fullName evidence="2">DEAD/DEAH box helicase family protein</fullName>
    </submittedName>
</protein>
<dbReference type="InterPro" id="IPR050742">
    <property type="entry name" value="Helicase_Restrict-Modif_Enz"/>
</dbReference>
<keyword evidence="2" id="KW-0347">Helicase</keyword>
<keyword evidence="2" id="KW-0067">ATP-binding</keyword>
<keyword evidence="2" id="KW-0547">Nucleotide-binding</keyword>
<evidence type="ECO:0000313" key="3">
    <source>
        <dbReference type="Proteomes" id="UP000671862"/>
    </source>
</evidence>
<dbReference type="Proteomes" id="UP000671862">
    <property type="component" value="Chromosome"/>
</dbReference>
<dbReference type="SUPFAM" id="SSF52540">
    <property type="entry name" value="P-loop containing nucleoside triphosphate hydrolases"/>
    <property type="match status" value="1"/>
</dbReference>
<feature type="domain" description="Helicase C-terminal" evidence="1">
    <location>
        <begin position="422"/>
        <end position="600"/>
    </location>
</feature>
<evidence type="ECO:0000259" key="1">
    <source>
        <dbReference type="PROSITE" id="PS51194"/>
    </source>
</evidence>
<keyword evidence="3" id="KW-1185">Reference proteome</keyword>
<dbReference type="GO" id="GO:0004386">
    <property type="term" value="F:helicase activity"/>
    <property type="evidence" value="ECO:0007669"/>
    <property type="project" value="UniProtKB-KW"/>
</dbReference>
<proteinExistence type="predicted"/>
<dbReference type="InterPro" id="IPR001650">
    <property type="entry name" value="Helicase_C-like"/>
</dbReference>
<dbReference type="PROSITE" id="PS51194">
    <property type="entry name" value="HELICASE_CTER"/>
    <property type="match status" value="1"/>
</dbReference>
<keyword evidence="2" id="KW-0378">Hydrolase</keyword>
<dbReference type="RefSeq" id="WP_207566304.1">
    <property type="nucleotide sequence ID" value="NZ_CP071446.1"/>
</dbReference>
<gene>
    <name evidence="2" type="ORF">JYK00_07555</name>
</gene>
<dbReference type="InterPro" id="IPR027417">
    <property type="entry name" value="P-loop_NTPase"/>
</dbReference>
<name>A0ABX7S721_9BACT</name>
<evidence type="ECO:0000313" key="2">
    <source>
        <dbReference type="EMBL" id="QTA37580.1"/>
    </source>
</evidence>
<dbReference type="EMBL" id="CP071446">
    <property type="protein sequence ID" value="QTA37580.1"/>
    <property type="molecule type" value="Genomic_DNA"/>
</dbReference>
<reference evidence="2 3" key="1">
    <citation type="submission" date="2021-03" db="EMBL/GenBank/DDBJ databases">
        <title>Thermosipho ferrireducens sp.nov., an anaerobic thermophilic iron-reducing bacterium isolated from a deep-sea hydrothermal sulfide deposits.</title>
        <authorList>
            <person name="Zeng X."/>
            <person name="Chen Y."/>
            <person name="Shao Z."/>
        </authorList>
    </citation>
    <scope>NUCLEOTIDE SEQUENCE [LARGE SCALE GENOMIC DNA]</scope>
    <source>
        <strain evidence="2 3">JL129W03</strain>
    </source>
</reference>
<dbReference type="PANTHER" id="PTHR47396">
    <property type="entry name" value="TYPE I RESTRICTION ENZYME ECOKI R PROTEIN"/>
    <property type="match status" value="1"/>
</dbReference>
<dbReference type="PANTHER" id="PTHR47396:SF1">
    <property type="entry name" value="ATP-DEPENDENT HELICASE IRC3-RELATED"/>
    <property type="match status" value="1"/>
</dbReference>
<dbReference type="InterPro" id="IPR006935">
    <property type="entry name" value="Helicase/UvrB_N"/>
</dbReference>
<dbReference type="Pfam" id="PF04851">
    <property type="entry name" value="ResIII"/>
    <property type="match status" value="1"/>
</dbReference>